<protein>
    <submittedName>
        <fullName evidence="1">Uncharacterized protein</fullName>
    </submittedName>
</protein>
<dbReference type="GO" id="GO:0000719">
    <property type="term" value="P:photoreactive repair"/>
    <property type="evidence" value="ECO:0007669"/>
    <property type="project" value="TreeGrafter"/>
</dbReference>
<sequence length="83" mass="9857">MEVLMGSNNGFLMKRLKVINDINDSLIYLLPVILKAVDTFLEELIVRRELADNFCFYQHHYDSLQEAWEWTHKTLMDHASDEQ</sequence>
<dbReference type="AlphaFoldDB" id="A0AAW2DK66"/>
<name>A0AAW2DK66_9ROSI</name>
<dbReference type="SUPFAM" id="SSF48173">
    <property type="entry name" value="Cryptochrome/photolyase FAD-binding domain"/>
    <property type="match status" value="1"/>
</dbReference>
<accession>A0AAW2DK66</accession>
<dbReference type="GO" id="GO:0003904">
    <property type="term" value="F:deoxyribodipyrimidine photo-lyase activity"/>
    <property type="evidence" value="ECO:0007669"/>
    <property type="project" value="TreeGrafter"/>
</dbReference>
<dbReference type="Gene3D" id="1.25.40.80">
    <property type="match status" value="1"/>
</dbReference>
<keyword evidence="2" id="KW-1185">Reference proteome</keyword>
<dbReference type="InterPro" id="IPR052219">
    <property type="entry name" value="Photolyase_Class-2"/>
</dbReference>
<evidence type="ECO:0000313" key="1">
    <source>
        <dbReference type="EMBL" id="KAL0009968.1"/>
    </source>
</evidence>
<organism evidence="1 2">
    <name type="scientific">Lithocarpus litseifolius</name>
    <dbReference type="NCBI Taxonomy" id="425828"/>
    <lineage>
        <taxon>Eukaryota</taxon>
        <taxon>Viridiplantae</taxon>
        <taxon>Streptophyta</taxon>
        <taxon>Embryophyta</taxon>
        <taxon>Tracheophyta</taxon>
        <taxon>Spermatophyta</taxon>
        <taxon>Magnoliopsida</taxon>
        <taxon>eudicotyledons</taxon>
        <taxon>Gunneridae</taxon>
        <taxon>Pentapetalae</taxon>
        <taxon>rosids</taxon>
        <taxon>fabids</taxon>
        <taxon>Fagales</taxon>
        <taxon>Fagaceae</taxon>
        <taxon>Lithocarpus</taxon>
    </lineage>
</organism>
<dbReference type="EMBL" id="JAZDWU010000002">
    <property type="protein sequence ID" value="KAL0009968.1"/>
    <property type="molecule type" value="Genomic_DNA"/>
</dbReference>
<dbReference type="InterPro" id="IPR032673">
    <property type="entry name" value="DNA_photolyase_2_CS"/>
</dbReference>
<dbReference type="PANTHER" id="PTHR10211">
    <property type="entry name" value="DEOXYRIBODIPYRIMIDINE PHOTOLYASE"/>
    <property type="match status" value="1"/>
</dbReference>
<dbReference type="PANTHER" id="PTHR10211:SF0">
    <property type="entry name" value="DEOXYRIBODIPYRIMIDINE PHOTO-LYASE"/>
    <property type="match status" value="1"/>
</dbReference>
<reference evidence="1 2" key="1">
    <citation type="submission" date="2024-01" db="EMBL/GenBank/DDBJ databases">
        <title>A telomere-to-telomere, gap-free genome of sweet tea (Lithocarpus litseifolius).</title>
        <authorList>
            <person name="Zhou J."/>
        </authorList>
    </citation>
    <scope>NUCLEOTIDE SEQUENCE [LARGE SCALE GENOMIC DNA]</scope>
    <source>
        <strain evidence="1">Zhou-2022a</strain>
        <tissue evidence="1">Leaf</tissue>
    </source>
</reference>
<dbReference type="Proteomes" id="UP001459277">
    <property type="component" value="Unassembled WGS sequence"/>
</dbReference>
<comment type="caution">
    <text evidence="1">The sequence shown here is derived from an EMBL/GenBank/DDBJ whole genome shotgun (WGS) entry which is preliminary data.</text>
</comment>
<dbReference type="InterPro" id="IPR036134">
    <property type="entry name" value="Crypto/Photolyase_FAD-like_sf"/>
</dbReference>
<evidence type="ECO:0000313" key="2">
    <source>
        <dbReference type="Proteomes" id="UP001459277"/>
    </source>
</evidence>
<dbReference type="PROSITE" id="PS01083">
    <property type="entry name" value="DNA_PHOTOLYASES_2_1"/>
    <property type="match status" value="1"/>
</dbReference>
<gene>
    <name evidence="1" type="ORF">SO802_005076</name>
</gene>
<proteinExistence type="predicted"/>